<protein>
    <submittedName>
        <fullName evidence="1">Uncharacterized protein</fullName>
    </submittedName>
</protein>
<accession>A0A5C0VKG7</accession>
<organism evidence="1 2">
    <name type="scientific">Pedobacter aquae</name>
    <dbReference type="NCBI Taxonomy" id="2605747"/>
    <lineage>
        <taxon>Bacteria</taxon>
        <taxon>Pseudomonadati</taxon>
        <taxon>Bacteroidota</taxon>
        <taxon>Sphingobacteriia</taxon>
        <taxon>Sphingobacteriales</taxon>
        <taxon>Sphingobacteriaceae</taxon>
        <taxon>Pedobacter</taxon>
    </lineage>
</organism>
<reference evidence="1 2" key="1">
    <citation type="submission" date="2019-08" db="EMBL/GenBank/DDBJ databases">
        <title>Pedobacter sp. nov., isolated from Han river, South Korea.</title>
        <authorList>
            <person name="Lee D.-H."/>
            <person name="Kim Y.-S."/>
            <person name="Hwang E.-M."/>
            <person name="Le Tran T.C."/>
            <person name="Cha C.-J."/>
        </authorList>
    </citation>
    <scope>NUCLEOTIDE SEQUENCE [LARGE SCALE GENOMIC DNA]</scope>
    <source>
        <strain evidence="1 2">CJ43</strain>
    </source>
</reference>
<evidence type="ECO:0000313" key="1">
    <source>
        <dbReference type="EMBL" id="QEK53235.1"/>
    </source>
</evidence>
<name>A0A5C0VKG7_9SPHI</name>
<gene>
    <name evidence="1" type="ORF">FYC62_05155</name>
</gene>
<dbReference type="EMBL" id="CP043329">
    <property type="protein sequence ID" value="QEK53235.1"/>
    <property type="molecule type" value="Genomic_DNA"/>
</dbReference>
<sequence>MMVTGLIAKEDILNYKIVHAVDHHNEELQEKLVNAVRLGNTFKTKVSITFMTADGPKKVETTIWNATKEYIELKGGVLIATKSLLNIEY</sequence>
<dbReference type="KEGG" id="pej:FYC62_05155"/>
<evidence type="ECO:0000313" key="2">
    <source>
        <dbReference type="Proteomes" id="UP000323653"/>
    </source>
</evidence>
<dbReference type="Proteomes" id="UP000323653">
    <property type="component" value="Chromosome"/>
</dbReference>
<dbReference type="AlphaFoldDB" id="A0A5C0VKG7"/>
<keyword evidence="2" id="KW-1185">Reference proteome</keyword>
<proteinExistence type="predicted"/>